<protein>
    <recommendedName>
        <fullName evidence="3">Hydrolase</fullName>
    </recommendedName>
</protein>
<dbReference type="PANTHER" id="PTHR10000">
    <property type="entry name" value="PHOSPHOSERINE PHOSPHATASE"/>
    <property type="match status" value="1"/>
</dbReference>
<dbReference type="Proteomes" id="UP000018895">
    <property type="component" value="Unassembled WGS sequence"/>
</dbReference>
<dbReference type="GO" id="GO:0005829">
    <property type="term" value="C:cytosol"/>
    <property type="evidence" value="ECO:0007669"/>
    <property type="project" value="TreeGrafter"/>
</dbReference>
<name>W4QKD9_9BACI</name>
<dbReference type="Gene3D" id="3.40.50.1000">
    <property type="entry name" value="HAD superfamily/HAD-like"/>
    <property type="match status" value="1"/>
</dbReference>
<dbReference type="PANTHER" id="PTHR10000:SF8">
    <property type="entry name" value="HAD SUPERFAMILY HYDROLASE-LIKE, TYPE 3"/>
    <property type="match status" value="1"/>
</dbReference>
<proteinExistence type="predicted"/>
<gene>
    <name evidence="1" type="ORF">JCM9152_3306</name>
</gene>
<comment type="caution">
    <text evidence="1">The sequence shown here is derived from an EMBL/GenBank/DDBJ whole genome shotgun (WGS) entry which is preliminary data.</text>
</comment>
<dbReference type="STRING" id="1236971.JCM9152_3306"/>
<dbReference type="AlphaFoldDB" id="W4QKD9"/>
<dbReference type="InterPro" id="IPR006379">
    <property type="entry name" value="HAD-SF_hydro_IIB"/>
</dbReference>
<dbReference type="GO" id="GO:0016791">
    <property type="term" value="F:phosphatase activity"/>
    <property type="evidence" value="ECO:0007669"/>
    <property type="project" value="TreeGrafter"/>
</dbReference>
<dbReference type="GO" id="GO:0000287">
    <property type="term" value="F:magnesium ion binding"/>
    <property type="evidence" value="ECO:0007669"/>
    <property type="project" value="TreeGrafter"/>
</dbReference>
<accession>W4QKD9</accession>
<dbReference type="EMBL" id="BAUU01000024">
    <property type="protein sequence ID" value="GAE31814.1"/>
    <property type="molecule type" value="Genomic_DNA"/>
</dbReference>
<keyword evidence="2" id="KW-1185">Reference proteome</keyword>
<organism evidence="1 2">
    <name type="scientific">Halalkalibacter hemicellulosilyticusJCM 9152</name>
    <dbReference type="NCBI Taxonomy" id="1236971"/>
    <lineage>
        <taxon>Bacteria</taxon>
        <taxon>Bacillati</taxon>
        <taxon>Bacillota</taxon>
        <taxon>Bacilli</taxon>
        <taxon>Bacillales</taxon>
        <taxon>Bacillaceae</taxon>
        <taxon>Halalkalibacter</taxon>
    </lineage>
</organism>
<reference evidence="1" key="1">
    <citation type="journal article" date="2014" name="Genome Announc.">
        <title>Draft Genome Sequences of Three Alkaliphilic Bacillus Strains, Bacillus wakoensis JCM 9140T, Bacillus akibai JCM 9157T, and Bacillus hemicellulosilyticus JCM 9152T.</title>
        <authorList>
            <person name="Yuki M."/>
            <person name="Oshima K."/>
            <person name="Suda W."/>
            <person name="Oshida Y."/>
            <person name="Kitamura K."/>
            <person name="Iida T."/>
            <person name="Hattori M."/>
            <person name="Ohkuma M."/>
        </authorList>
    </citation>
    <scope>NUCLEOTIDE SEQUENCE [LARGE SCALE GENOMIC DNA]</scope>
    <source>
        <strain evidence="1">JCM 9152</strain>
    </source>
</reference>
<dbReference type="NCBIfam" id="TIGR01484">
    <property type="entry name" value="HAD-SF-IIB"/>
    <property type="match status" value="1"/>
</dbReference>
<dbReference type="Pfam" id="PF08282">
    <property type="entry name" value="Hydrolase_3"/>
    <property type="match status" value="1"/>
</dbReference>
<dbReference type="InterPro" id="IPR036412">
    <property type="entry name" value="HAD-like_sf"/>
</dbReference>
<dbReference type="SUPFAM" id="SSF56784">
    <property type="entry name" value="HAD-like"/>
    <property type="match status" value="1"/>
</dbReference>
<dbReference type="InterPro" id="IPR023214">
    <property type="entry name" value="HAD_sf"/>
</dbReference>
<sequence>MIYYNGGKIVDQRKQKEVDTILDRDSVKSFLLRCQESHPHQVVVIESKQGTFATMDVPDKYKEGLFLTEGAYPIIGDLTGIDCYKLLLPTSRKGDLQELQETFRHVFDFTYTQNGMLLEVIPKGINKGDAIMKVITEEGISSSEVIVFGDDYNDIEMLSMFDLSYAMENGISEAKKVATYMASHHAEDGVAKVLERLRAH</sequence>
<evidence type="ECO:0000313" key="2">
    <source>
        <dbReference type="Proteomes" id="UP000018895"/>
    </source>
</evidence>
<evidence type="ECO:0000313" key="1">
    <source>
        <dbReference type="EMBL" id="GAE31814.1"/>
    </source>
</evidence>
<evidence type="ECO:0008006" key="3">
    <source>
        <dbReference type="Google" id="ProtNLM"/>
    </source>
</evidence>